<dbReference type="SUPFAM" id="SSF69593">
    <property type="entry name" value="Glycerol-3-phosphate (1)-acyltransferase"/>
    <property type="match status" value="2"/>
</dbReference>
<organism evidence="4 5">
    <name type="scientific">Cylindrobasidium torrendii FP15055 ss-10</name>
    <dbReference type="NCBI Taxonomy" id="1314674"/>
    <lineage>
        <taxon>Eukaryota</taxon>
        <taxon>Fungi</taxon>
        <taxon>Dikarya</taxon>
        <taxon>Basidiomycota</taxon>
        <taxon>Agaricomycotina</taxon>
        <taxon>Agaricomycetes</taxon>
        <taxon>Agaricomycetidae</taxon>
        <taxon>Agaricales</taxon>
        <taxon>Marasmiineae</taxon>
        <taxon>Physalacriaceae</taxon>
        <taxon>Cylindrobasidium</taxon>
    </lineage>
</organism>
<keyword evidence="2" id="KW-0812">Transmembrane</keyword>
<proteinExistence type="predicted"/>
<protein>
    <recommendedName>
        <fullName evidence="3">Phospholipid/glycerol acyltransferase domain-containing protein</fullName>
    </recommendedName>
</protein>
<gene>
    <name evidence="4" type="ORF">CYLTODRAFT_424785</name>
</gene>
<dbReference type="OrthoDB" id="2427554at2759"/>
<keyword evidence="2" id="KW-0472">Membrane</keyword>
<evidence type="ECO:0000256" key="1">
    <source>
        <dbReference type="SAM" id="MobiDB-lite"/>
    </source>
</evidence>
<feature type="domain" description="Phospholipid/glycerol acyltransferase" evidence="3">
    <location>
        <begin position="47"/>
        <end position="270"/>
    </location>
</feature>
<dbReference type="PANTHER" id="PTHR31605">
    <property type="entry name" value="GLYCEROL-3-PHOSPHATE O-ACYLTRANSFERASE 1"/>
    <property type="match status" value="1"/>
</dbReference>
<feature type="compositionally biased region" description="Basic and acidic residues" evidence="1">
    <location>
        <begin position="700"/>
        <end position="711"/>
    </location>
</feature>
<accession>A0A0D7B5Z2</accession>
<feature type="transmembrane region" description="Helical" evidence="2">
    <location>
        <begin position="419"/>
        <end position="443"/>
    </location>
</feature>
<evidence type="ECO:0000259" key="3">
    <source>
        <dbReference type="SMART" id="SM00563"/>
    </source>
</evidence>
<dbReference type="AlphaFoldDB" id="A0A0D7B5Z2"/>
<dbReference type="Pfam" id="PF01553">
    <property type="entry name" value="Acyltransferase"/>
    <property type="match status" value="1"/>
</dbReference>
<name>A0A0D7B5Z2_9AGAR</name>
<reference evidence="4 5" key="1">
    <citation type="journal article" date="2015" name="Fungal Genet. Biol.">
        <title>Evolution of novel wood decay mechanisms in Agaricales revealed by the genome sequences of Fistulina hepatica and Cylindrobasidium torrendii.</title>
        <authorList>
            <person name="Floudas D."/>
            <person name="Held B.W."/>
            <person name="Riley R."/>
            <person name="Nagy L.G."/>
            <person name="Koehler G."/>
            <person name="Ransdell A.S."/>
            <person name="Younus H."/>
            <person name="Chow J."/>
            <person name="Chiniquy J."/>
            <person name="Lipzen A."/>
            <person name="Tritt A."/>
            <person name="Sun H."/>
            <person name="Haridas S."/>
            <person name="LaButti K."/>
            <person name="Ohm R.A."/>
            <person name="Kues U."/>
            <person name="Blanchette R.A."/>
            <person name="Grigoriev I.V."/>
            <person name="Minto R.E."/>
            <person name="Hibbett D.S."/>
        </authorList>
    </citation>
    <scope>NUCLEOTIDE SEQUENCE [LARGE SCALE GENOMIC DNA]</scope>
    <source>
        <strain evidence="4 5">FP15055 ss-10</strain>
    </source>
</reference>
<dbReference type="GO" id="GO:0016287">
    <property type="term" value="F:glycerone-phosphate O-acyltransferase activity"/>
    <property type="evidence" value="ECO:0007669"/>
    <property type="project" value="TreeGrafter"/>
</dbReference>
<sequence>MSALMPKTQESHLSYDAAMLFWRVVTQIFFREVRPRGAYHIPRDGPVIFVGAPHNNQFMDPLLLSLEVYRETHRHVQFLTAAKSMKRKFVGFFSRLMESIPVVRAADSASPGTGLIRVSPDDPLLILGDGTRFTSELSPKMQIMLPKSMGSQLAEVVEVISDVEVRVKREFGGEKGAAKVREKIAEAQAQGQNGLVFKKMPFVDQQEMYQYVYECLQHYNGSIGIFPEGGSHDRTDLLPLKAGVSVMALGAMANNPELRVKIIPVGLSYFHAHKFRSRAVVEFGQAIDVPSELVEMFKLGGDKKREAVQKFLDVVYDALKTVTVRAPDYDTLMLIQAARRLYKAPGQHLTLGQVVELNRRLVEGYTHFKDEPRVIQVRKDVLAYNRKLRDLGLRDHQVPIAKKANWKSLGLLLYRMGLLLAWTVLSLPGGILNAPIFIIASILSRKKAKEALAESTVKIAGRDVLATWKILISLGIAPLLYGFYAVIATVVAIRANFSWTGTLLTPVVTILSLPFMNFAALKFGEAGFDVLKSLPPLIVALLPGQQGQLSKLKETRSRLANEVVNVINEFGPKLYDDFDEKRLLPSSSVPPPKPNLARRQSGGGGAVNHPMTWLDERLFGWSRSSRRGTSAWLGDESTAVSHAVTPDDSGDEGDYEHVLGYLPTGGLTAAAKSRSRTNSYANIQKLRMAAPISTSPVSRSPERSPTRESPRMRRKTLTDNVPVEVLASQVENLKTETFATATENLNDYILVSEEIRQRKPRAEGDAV</sequence>
<evidence type="ECO:0000313" key="4">
    <source>
        <dbReference type="EMBL" id="KIY64931.1"/>
    </source>
</evidence>
<dbReference type="Proteomes" id="UP000054007">
    <property type="component" value="Unassembled WGS sequence"/>
</dbReference>
<feature type="region of interest" description="Disordered" evidence="1">
    <location>
        <begin position="584"/>
        <end position="609"/>
    </location>
</feature>
<dbReference type="GO" id="GO:0008654">
    <property type="term" value="P:phospholipid biosynthetic process"/>
    <property type="evidence" value="ECO:0007669"/>
    <property type="project" value="TreeGrafter"/>
</dbReference>
<dbReference type="InterPro" id="IPR052744">
    <property type="entry name" value="GPAT/DAPAT"/>
</dbReference>
<feature type="transmembrane region" description="Helical" evidence="2">
    <location>
        <begin position="464"/>
        <end position="493"/>
    </location>
</feature>
<dbReference type="PANTHER" id="PTHR31605:SF0">
    <property type="entry name" value="GLYCEROL-3-PHOSPHATE O-ACYLTRANSFERASE 1"/>
    <property type="match status" value="1"/>
</dbReference>
<keyword evidence="5" id="KW-1185">Reference proteome</keyword>
<keyword evidence="2" id="KW-1133">Transmembrane helix</keyword>
<dbReference type="InterPro" id="IPR002123">
    <property type="entry name" value="Plipid/glycerol_acylTrfase"/>
</dbReference>
<dbReference type="STRING" id="1314674.A0A0D7B5Z2"/>
<evidence type="ECO:0000313" key="5">
    <source>
        <dbReference type="Proteomes" id="UP000054007"/>
    </source>
</evidence>
<evidence type="ECO:0000256" key="2">
    <source>
        <dbReference type="SAM" id="Phobius"/>
    </source>
</evidence>
<dbReference type="EMBL" id="KN880612">
    <property type="protein sequence ID" value="KIY64931.1"/>
    <property type="molecule type" value="Genomic_DNA"/>
</dbReference>
<dbReference type="GO" id="GO:0004366">
    <property type="term" value="F:glycerol-3-phosphate O-acyltransferase activity"/>
    <property type="evidence" value="ECO:0007669"/>
    <property type="project" value="TreeGrafter"/>
</dbReference>
<dbReference type="SMART" id="SM00563">
    <property type="entry name" value="PlsC"/>
    <property type="match status" value="1"/>
</dbReference>
<feature type="transmembrane region" description="Helical" evidence="2">
    <location>
        <begin position="499"/>
        <end position="521"/>
    </location>
</feature>
<feature type="region of interest" description="Disordered" evidence="1">
    <location>
        <begin position="690"/>
        <end position="716"/>
    </location>
</feature>